<dbReference type="InterPro" id="IPR013022">
    <property type="entry name" value="Xyl_isomerase-like_TIM-brl"/>
</dbReference>
<dbReference type="SUPFAM" id="SSF51658">
    <property type="entry name" value="Xylose isomerase-like"/>
    <property type="match status" value="1"/>
</dbReference>
<gene>
    <name evidence="7" type="primary">nfo</name>
    <name evidence="9" type="ORF">RUMHYD_02391</name>
</gene>
<dbReference type="PANTHER" id="PTHR21445:SF0">
    <property type="entry name" value="APURINIC-APYRIMIDINIC ENDONUCLEASE"/>
    <property type="match status" value="1"/>
</dbReference>
<dbReference type="GO" id="GO:0006284">
    <property type="term" value="P:base-excision repair"/>
    <property type="evidence" value="ECO:0007669"/>
    <property type="project" value="TreeGrafter"/>
</dbReference>
<dbReference type="SMART" id="SM00518">
    <property type="entry name" value="AP2Ec"/>
    <property type="match status" value="1"/>
</dbReference>
<evidence type="ECO:0000313" key="9">
    <source>
        <dbReference type="EMBL" id="EEG48723.1"/>
    </source>
</evidence>
<dbReference type="HAMAP" id="MF_00152">
    <property type="entry name" value="Nfo"/>
    <property type="match status" value="1"/>
</dbReference>
<dbReference type="EMBL" id="ACBZ01000126">
    <property type="protein sequence ID" value="EEG48723.1"/>
    <property type="molecule type" value="Genomic_DNA"/>
</dbReference>
<evidence type="ECO:0000256" key="4">
    <source>
        <dbReference type="ARBA" id="ARBA00022801"/>
    </source>
</evidence>
<dbReference type="GeneID" id="86821108"/>
<feature type="binding site" evidence="7">
    <location>
        <position position="211"/>
    </location>
    <ligand>
        <name>Zn(2+)</name>
        <dbReference type="ChEBI" id="CHEBI:29105"/>
        <label>2</label>
    </ligand>
</feature>
<dbReference type="GO" id="GO:0008270">
    <property type="term" value="F:zinc ion binding"/>
    <property type="evidence" value="ECO:0007669"/>
    <property type="project" value="UniProtKB-UniRule"/>
</dbReference>
<comment type="function">
    <text evidence="7">Endonuclease IV plays a role in DNA repair. It cleaves phosphodiester bonds at apurinic or apyrimidinic (AP) sites, generating a 3'-hydroxyl group and a 5'-terminal sugar phosphate.</text>
</comment>
<feature type="binding site" evidence="7">
    <location>
        <position position="179"/>
    </location>
    <ligand>
        <name>Zn(2+)</name>
        <dbReference type="ChEBI" id="CHEBI:29105"/>
        <label>3</label>
    </ligand>
</feature>
<feature type="binding site" evidence="7">
    <location>
        <position position="107"/>
    </location>
    <ligand>
        <name>Zn(2+)</name>
        <dbReference type="ChEBI" id="CHEBI:29105"/>
        <label>1</label>
    </ligand>
</feature>
<protein>
    <recommendedName>
        <fullName evidence="7">Probable endonuclease 4</fullName>
        <ecNumber evidence="7">3.1.21.2</ecNumber>
    </recommendedName>
    <alternativeName>
        <fullName evidence="7">Endodeoxyribonuclease IV</fullName>
    </alternativeName>
    <alternativeName>
        <fullName evidence="7">Endonuclease IV</fullName>
    </alternativeName>
</protein>
<keyword evidence="2 7" id="KW-0479">Metal-binding</keyword>
<feature type="domain" description="Xylose isomerase-like TIM barrel" evidence="8">
    <location>
        <begin position="21"/>
        <end position="273"/>
    </location>
</feature>
<keyword evidence="7" id="KW-0540">Nuclease</keyword>
<evidence type="ECO:0000256" key="3">
    <source>
        <dbReference type="ARBA" id="ARBA00022763"/>
    </source>
</evidence>
<evidence type="ECO:0000256" key="5">
    <source>
        <dbReference type="ARBA" id="ARBA00022833"/>
    </source>
</evidence>
<feature type="binding site" evidence="7">
    <location>
        <position position="142"/>
    </location>
    <ligand>
        <name>Zn(2+)</name>
        <dbReference type="ChEBI" id="CHEBI:29105"/>
        <label>2</label>
    </ligand>
</feature>
<dbReference type="HOGENOM" id="CLU_025885_4_1_9"/>
<reference evidence="9 10" key="2">
    <citation type="submission" date="2009-02" db="EMBL/GenBank/DDBJ databases">
        <title>Draft genome sequence of Blautia hydrogenotrophica DSM 10507 (Ruminococcus hydrogenotrophicus DSM 10507).</title>
        <authorList>
            <person name="Sudarsanam P."/>
            <person name="Ley R."/>
            <person name="Guruge J."/>
            <person name="Turnbaugh P.J."/>
            <person name="Mahowald M."/>
            <person name="Liep D."/>
            <person name="Gordon J."/>
        </authorList>
    </citation>
    <scope>NUCLEOTIDE SEQUENCE [LARGE SCALE GENOMIC DNA]</scope>
    <source>
        <strain evidence="10">DSM 10507 / JCM 14656 / S5a33</strain>
    </source>
</reference>
<dbReference type="InterPro" id="IPR036237">
    <property type="entry name" value="Xyl_isomerase-like_sf"/>
</dbReference>
<dbReference type="PROSITE" id="PS00731">
    <property type="entry name" value="AP_NUCLEASE_F2_3"/>
    <property type="match status" value="1"/>
</dbReference>
<feature type="binding site" evidence="7">
    <location>
        <position position="176"/>
    </location>
    <ligand>
        <name>Zn(2+)</name>
        <dbReference type="ChEBI" id="CHEBI:29105"/>
        <label>2</label>
    </ligand>
</feature>
<reference evidence="9 10" key="1">
    <citation type="submission" date="2009-01" db="EMBL/GenBank/DDBJ databases">
        <authorList>
            <person name="Fulton L."/>
            <person name="Clifton S."/>
            <person name="Fulton B."/>
            <person name="Xu J."/>
            <person name="Minx P."/>
            <person name="Pepin K.H."/>
            <person name="Johnson M."/>
            <person name="Bhonagiri V."/>
            <person name="Nash W.E."/>
            <person name="Mardis E.R."/>
            <person name="Wilson R.K."/>
        </authorList>
    </citation>
    <scope>NUCLEOTIDE SEQUENCE [LARGE SCALE GENOMIC DNA]</scope>
    <source>
        <strain evidence="10">DSM 10507 / JCM 14656 / S5a33</strain>
    </source>
</reference>
<dbReference type="Proteomes" id="UP000003100">
    <property type="component" value="Unassembled WGS sequence"/>
</dbReference>
<accession>C0CNF1</accession>
<dbReference type="EC" id="3.1.21.2" evidence="7"/>
<keyword evidence="7" id="KW-0255">Endonuclease</keyword>
<comment type="similarity">
    <text evidence="1 7">Belongs to the AP endonuclease 2 family.</text>
</comment>
<evidence type="ECO:0000256" key="1">
    <source>
        <dbReference type="ARBA" id="ARBA00005340"/>
    </source>
</evidence>
<dbReference type="GO" id="GO:0008833">
    <property type="term" value="F:deoxyribonuclease IV (phage-T4-induced) activity"/>
    <property type="evidence" value="ECO:0007669"/>
    <property type="project" value="UniProtKB-UniRule"/>
</dbReference>
<keyword evidence="10" id="KW-1185">Reference proteome</keyword>
<proteinExistence type="inferred from homology"/>
<keyword evidence="6 7" id="KW-0234">DNA repair</keyword>
<dbReference type="GO" id="GO:0003906">
    <property type="term" value="F:DNA-(apurinic or apyrimidinic site) endonuclease activity"/>
    <property type="evidence" value="ECO:0007669"/>
    <property type="project" value="TreeGrafter"/>
</dbReference>
<feature type="binding site" evidence="7">
    <location>
        <position position="226"/>
    </location>
    <ligand>
        <name>Zn(2+)</name>
        <dbReference type="ChEBI" id="CHEBI:29105"/>
        <label>3</label>
    </ligand>
</feature>
<dbReference type="NCBIfam" id="TIGR00587">
    <property type="entry name" value="nfo"/>
    <property type="match status" value="1"/>
</dbReference>
<dbReference type="AlphaFoldDB" id="C0CNF1"/>
<dbReference type="Pfam" id="PF01261">
    <property type="entry name" value="AP_endonuc_2"/>
    <property type="match status" value="1"/>
</dbReference>
<dbReference type="GO" id="GO:0003677">
    <property type="term" value="F:DNA binding"/>
    <property type="evidence" value="ECO:0007669"/>
    <property type="project" value="InterPro"/>
</dbReference>
<keyword evidence="5 7" id="KW-0862">Zinc</keyword>
<evidence type="ECO:0000256" key="6">
    <source>
        <dbReference type="ARBA" id="ARBA00023204"/>
    </source>
</evidence>
<feature type="binding site" evidence="7">
    <location>
        <position position="256"/>
    </location>
    <ligand>
        <name>Zn(2+)</name>
        <dbReference type="ChEBI" id="CHEBI:29105"/>
        <label>2</label>
    </ligand>
</feature>
<feature type="binding site" evidence="7">
    <location>
        <position position="142"/>
    </location>
    <ligand>
        <name>Zn(2+)</name>
        <dbReference type="ChEBI" id="CHEBI:29105"/>
        <label>1</label>
    </ligand>
</feature>
<comment type="cofactor">
    <cofactor evidence="7">
        <name>Zn(2+)</name>
        <dbReference type="ChEBI" id="CHEBI:29105"/>
    </cofactor>
    <text evidence="7">Binds 3 Zn(2+) ions.</text>
</comment>
<dbReference type="Gene3D" id="3.20.20.150">
    <property type="entry name" value="Divalent-metal-dependent TIM barrel enzymes"/>
    <property type="match status" value="1"/>
</dbReference>
<dbReference type="FunFam" id="3.20.20.150:FF:000001">
    <property type="entry name" value="Probable endonuclease 4"/>
    <property type="match status" value="1"/>
</dbReference>
<dbReference type="GO" id="GO:0008081">
    <property type="term" value="F:phosphoric diester hydrolase activity"/>
    <property type="evidence" value="ECO:0007669"/>
    <property type="project" value="TreeGrafter"/>
</dbReference>
<dbReference type="PANTHER" id="PTHR21445">
    <property type="entry name" value="ENDONUCLEASE IV ENDODEOXYRIBONUCLEASE IV"/>
    <property type="match status" value="1"/>
</dbReference>
<keyword evidence="3 7" id="KW-0227">DNA damage</keyword>
<evidence type="ECO:0000313" key="10">
    <source>
        <dbReference type="Proteomes" id="UP000003100"/>
    </source>
</evidence>
<dbReference type="InterPro" id="IPR018246">
    <property type="entry name" value="AP_endonuc_F2_Zn_BS"/>
</dbReference>
<dbReference type="RefSeq" id="WP_005949686.1">
    <property type="nucleotide sequence ID" value="NZ_CP136423.1"/>
</dbReference>
<organism evidence="9 10">
    <name type="scientific">Blautia hydrogenotrophica (strain DSM 10507 / JCM 14656 / S5a33)</name>
    <name type="common">Ruminococcus hydrogenotrophicus</name>
    <dbReference type="NCBI Taxonomy" id="476272"/>
    <lineage>
        <taxon>Bacteria</taxon>
        <taxon>Bacillati</taxon>
        <taxon>Bacillota</taxon>
        <taxon>Clostridia</taxon>
        <taxon>Lachnospirales</taxon>
        <taxon>Lachnospiraceae</taxon>
        <taxon>Blautia</taxon>
    </lineage>
</organism>
<evidence type="ECO:0000256" key="7">
    <source>
        <dbReference type="HAMAP-Rule" id="MF_00152"/>
    </source>
</evidence>
<feature type="binding site" evidence="7">
    <location>
        <position position="67"/>
    </location>
    <ligand>
        <name>Zn(2+)</name>
        <dbReference type="ChEBI" id="CHEBI:29105"/>
        <label>1</label>
    </ligand>
</feature>
<comment type="catalytic activity">
    <reaction evidence="7">
        <text>Endonucleolytic cleavage to 5'-phosphooligonucleotide end-products.</text>
        <dbReference type="EC" id="3.1.21.2"/>
    </reaction>
</comment>
<dbReference type="InterPro" id="IPR001719">
    <property type="entry name" value="AP_endonuc_2"/>
</dbReference>
<keyword evidence="4 7" id="KW-0378">Hydrolase</keyword>
<name>C0CNF1_BLAHS</name>
<dbReference type="CDD" id="cd00019">
    <property type="entry name" value="AP2Ec"/>
    <property type="match status" value="1"/>
</dbReference>
<dbReference type="eggNOG" id="COG0648">
    <property type="taxonomic scope" value="Bacteria"/>
</dbReference>
<dbReference type="PROSITE" id="PS51432">
    <property type="entry name" value="AP_NUCLEASE_F2_4"/>
    <property type="match status" value="1"/>
</dbReference>
<feature type="binding site" evidence="7">
    <location>
        <position position="224"/>
    </location>
    <ligand>
        <name>Zn(2+)</name>
        <dbReference type="ChEBI" id="CHEBI:29105"/>
        <label>3</label>
    </ligand>
</feature>
<evidence type="ECO:0000256" key="2">
    <source>
        <dbReference type="ARBA" id="ARBA00022723"/>
    </source>
</evidence>
<evidence type="ECO:0000259" key="8">
    <source>
        <dbReference type="Pfam" id="PF01261"/>
    </source>
</evidence>
<sequence length="281" mass="31354">MLNIGTHLSSAKGYLNMGKDALKINANTFQFFTRNPRGFQSKPLNEEDLTGLSDFLREHSFAPIVAHAPYTLNPCSTRPEVCELALQIFQEDLKIMEYLPGNYYNFHPGSHLKQGPEKAAKKIAKLLNQVLTPEQHTIVLLETMAGKGTEVGKTFEELRLILDQIQCQDKVGICFDSCHLSDAGYDLKENLDNVLKEFDQIIGLDRLMAFHLNDSQNPIGSHKDRHALIGEGFLGLDTAVTLINHPVLDGLPFILETPTDLEGHSKEIALLRAQYNLASQS</sequence>
<dbReference type="PATRIC" id="fig|476272.21.peg.1825"/>